<evidence type="ECO:0000256" key="1">
    <source>
        <dbReference type="SAM" id="MobiDB-lite"/>
    </source>
</evidence>
<evidence type="ECO:0008006" key="4">
    <source>
        <dbReference type="Google" id="ProtNLM"/>
    </source>
</evidence>
<sequence length="234" mass="26394">MSTKRPREDASEPMTDGDGDSRKKAKHGFRVGPDNLPDGPWRRKVTKIKKDLITKAKVKKQYAKVKAEFKQHHSSTPALPIPADELEQASTNPAINAEGNDDNAEKQKESTPPAQIHPERQAMLDSPNANAGSAPEPTADTPDHSANRERRRNKKRKPDYFAKDLEKANRAKAEAEARAAEIARRDEERNRRIAEREMYRRRMANVKKPGRDGKPKIGRESGLLLDRVKRLVEG</sequence>
<feature type="region of interest" description="Disordered" evidence="1">
    <location>
        <begin position="65"/>
        <end position="172"/>
    </location>
</feature>
<dbReference type="PANTHER" id="PTHR41805">
    <property type="entry name" value="EXPRESSED PROTEIN"/>
    <property type="match status" value="1"/>
</dbReference>
<dbReference type="EMBL" id="MU839828">
    <property type="protein sequence ID" value="KAK1759270.1"/>
    <property type="molecule type" value="Genomic_DNA"/>
</dbReference>
<evidence type="ECO:0000313" key="3">
    <source>
        <dbReference type="Proteomes" id="UP001239445"/>
    </source>
</evidence>
<evidence type="ECO:0000313" key="2">
    <source>
        <dbReference type="EMBL" id="KAK1759270.1"/>
    </source>
</evidence>
<feature type="compositionally biased region" description="Basic and acidic residues" evidence="1">
    <location>
        <begin position="209"/>
        <end position="219"/>
    </location>
</feature>
<feature type="region of interest" description="Disordered" evidence="1">
    <location>
        <begin position="199"/>
        <end position="221"/>
    </location>
</feature>
<dbReference type="PANTHER" id="PTHR41805:SF1">
    <property type="entry name" value="RRNA-PROCESSING PROTEIN FYV7"/>
    <property type="match status" value="1"/>
</dbReference>
<keyword evidence="3" id="KW-1185">Reference proteome</keyword>
<feature type="compositionally biased region" description="Basic and acidic residues" evidence="1">
    <location>
        <begin position="1"/>
        <end position="10"/>
    </location>
</feature>
<organism evidence="2 3">
    <name type="scientific">Echria macrotheca</name>
    <dbReference type="NCBI Taxonomy" id="438768"/>
    <lineage>
        <taxon>Eukaryota</taxon>
        <taxon>Fungi</taxon>
        <taxon>Dikarya</taxon>
        <taxon>Ascomycota</taxon>
        <taxon>Pezizomycotina</taxon>
        <taxon>Sordariomycetes</taxon>
        <taxon>Sordariomycetidae</taxon>
        <taxon>Sordariales</taxon>
        <taxon>Schizotheciaceae</taxon>
        <taxon>Echria</taxon>
    </lineage>
</organism>
<feature type="compositionally biased region" description="Basic and acidic residues" evidence="1">
    <location>
        <begin position="158"/>
        <end position="172"/>
    </location>
</feature>
<accession>A0AAJ0FFM4</accession>
<comment type="caution">
    <text evidence="2">The sequence shown here is derived from an EMBL/GenBank/DDBJ whole genome shotgun (WGS) entry which is preliminary data.</text>
</comment>
<reference evidence="2" key="1">
    <citation type="submission" date="2023-06" db="EMBL/GenBank/DDBJ databases">
        <title>Genome-scale phylogeny and comparative genomics of the fungal order Sordariales.</title>
        <authorList>
            <consortium name="Lawrence Berkeley National Laboratory"/>
            <person name="Hensen N."/>
            <person name="Bonometti L."/>
            <person name="Westerberg I."/>
            <person name="Brannstrom I.O."/>
            <person name="Guillou S."/>
            <person name="Cros-Aarteil S."/>
            <person name="Calhoun S."/>
            <person name="Haridas S."/>
            <person name="Kuo A."/>
            <person name="Mondo S."/>
            <person name="Pangilinan J."/>
            <person name="Riley R."/>
            <person name="Labutti K."/>
            <person name="Andreopoulos B."/>
            <person name="Lipzen A."/>
            <person name="Chen C."/>
            <person name="Yanf M."/>
            <person name="Daum C."/>
            <person name="Ng V."/>
            <person name="Clum A."/>
            <person name="Steindorff A."/>
            <person name="Ohm R."/>
            <person name="Martin F."/>
            <person name="Silar P."/>
            <person name="Natvig D."/>
            <person name="Lalanne C."/>
            <person name="Gautier V."/>
            <person name="Ament-Velasquez S.L."/>
            <person name="Kruys A."/>
            <person name="Hutchinson M.I."/>
            <person name="Powell A.J."/>
            <person name="Barry K."/>
            <person name="Miller A.N."/>
            <person name="Grigoriev I.V."/>
            <person name="Debuchy R."/>
            <person name="Gladieux P."/>
            <person name="Thoren M.H."/>
            <person name="Johannesson H."/>
        </authorList>
    </citation>
    <scope>NUCLEOTIDE SEQUENCE</scope>
    <source>
        <strain evidence="2">PSN4</strain>
    </source>
</reference>
<dbReference type="AlphaFoldDB" id="A0AAJ0FFM4"/>
<gene>
    <name evidence="2" type="ORF">QBC47DRAFT_371450</name>
</gene>
<proteinExistence type="predicted"/>
<dbReference type="Proteomes" id="UP001239445">
    <property type="component" value="Unassembled WGS sequence"/>
</dbReference>
<protein>
    <recommendedName>
        <fullName evidence="4">rRNA-processing protein FYV7</fullName>
    </recommendedName>
</protein>
<feature type="region of interest" description="Disordered" evidence="1">
    <location>
        <begin position="1"/>
        <end position="43"/>
    </location>
</feature>
<name>A0AAJ0FFM4_9PEZI</name>